<evidence type="ECO:0000313" key="2">
    <source>
        <dbReference type="EMBL" id="NGO39935.1"/>
    </source>
</evidence>
<evidence type="ECO:0000313" key="3">
    <source>
        <dbReference type="Proteomes" id="UP000477311"/>
    </source>
</evidence>
<name>A0A6M1RTE7_9BACT</name>
<sequence>MASGFVLMDRNSPLLFPPDLRPWLPDHHRVHSILGAIAALDLRQLTFNHCGTVRPRYPPRMLRALLSQGFATGINVYTAVQKTGHHRDRSGLEQHPEPAAAPSPVWAN</sequence>
<comment type="caution">
    <text evidence="2">The sequence shown here is derived from an EMBL/GenBank/DDBJ whole genome shotgun (WGS) entry which is preliminary data.</text>
</comment>
<protein>
    <submittedName>
        <fullName evidence="2">Uncharacterized protein</fullName>
    </submittedName>
</protein>
<reference evidence="2 3" key="1">
    <citation type="submission" date="2020-02" db="EMBL/GenBank/DDBJ databases">
        <title>Draft genome sequence of Limisphaera ngatamarikiensis NGM72.4T, a thermophilic Verrucomicrobia grouped in subdivision 3.</title>
        <authorList>
            <person name="Carere C.R."/>
            <person name="Steen J."/>
            <person name="Hugenholtz P."/>
            <person name="Stott M.B."/>
        </authorList>
    </citation>
    <scope>NUCLEOTIDE SEQUENCE [LARGE SCALE GENOMIC DNA]</scope>
    <source>
        <strain evidence="2 3">NGM72.4</strain>
    </source>
</reference>
<accession>A0A6M1RTE7</accession>
<dbReference type="EMBL" id="JAAKYA010000077">
    <property type="protein sequence ID" value="NGO39935.1"/>
    <property type="molecule type" value="Genomic_DNA"/>
</dbReference>
<dbReference type="AlphaFoldDB" id="A0A6M1RTE7"/>
<organism evidence="2 3">
    <name type="scientific">Limisphaera ngatamarikiensis</name>
    <dbReference type="NCBI Taxonomy" id="1324935"/>
    <lineage>
        <taxon>Bacteria</taxon>
        <taxon>Pseudomonadati</taxon>
        <taxon>Verrucomicrobiota</taxon>
        <taxon>Verrucomicrobiia</taxon>
        <taxon>Limisphaerales</taxon>
        <taxon>Limisphaeraceae</taxon>
        <taxon>Limisphaera</taxon>
    </lineage>
</organism>
<proteinExistence type="predicted"/>
<dbReference type="RefSeq" id="WP_165108245.1">
    <property type="nucleotide sequence ID" value="NZ_JAAKYA010000077.1"/>
</dbReference>
<gene>
    <name evidence="2" type="ORF">G4L39_11115</name>
</gene>
<feature type="region of interest" description="Disordered" evidence="1">
    <location>
        <begin position="82"/>
        <end position="108"/>
    </location>
</feature>
<evidence type="ECO:0000256" key="1">
    <source>
        <dbReference type="SAM" id="MobiDB-lite"/>
    </source>
</evidence>
<dbReference type="Proteomes" id="UP000477311">
    <property type="component" value="Unassembled WGS sequence"/>
</dbReference>
<keyword evidence="3" id="KW-1185">Reference proteome</keyword>